<dbReference type="Gene3D" id="1.20.58.220">
    <property type="entry name" value="Phosphate transport system protein phou homolog 2, domain 2"/>
    <property type="match status" value="1"/>
</dbReference>
<proteinExistence type="inferred from homology"/>
<dbReference type="RefSeq" id="WP_134219935.1">
    <property type="nucleotide sequence ID" value="NZ_QFGA01000001.1"/>
</dbReference>
<keyword evidence="3" id="KW-1185">Reference proteome</keyword>
<dbReference type="Pfam" id="PF01865">
    <property type="entry name" value="PhoU_div"/>
    <property type="match status" value="1"/>
</dbReference>
<protein>
    <recommendedName>
        <fullName evidence="4">Pit accessory protein</fullName>
    </recommendedName>
</protein>
<gene>
    <name evidence="2" type="ORF">Psch_01177</name>
</gene>
<dbReference type="InterPro" id="IPR038078">
    <property type="entry name" value="PhoU-like_sf"/>
</dbReference>
<sequence>MGINIFNKVFPQKWDFVGMLRTQAELTAQGVQTLLDWLLEPSAENYDLLLQLAAQADTVRMEMEEKLYEAFVTPFDRQELYYISVQMDRIVEYAKSTLLSIVEYKVEPRKYFIKMTEALSEGTTIFAGAMISILDNKPIESQTRIQEIRKAHAEMEDYYRKGMSELFQTADAMEALKHHEIYSQMQDAAFYLGSTVDIFHRIVVRIG</sequence>
<dbReference type="Proteomes" id="UP000298324">
    <property type="component" value="Unassembled WGS sequence"/>
</dbReference>
<evidence type="ECO:0008006" key="4">
    <source>
        <dbReference type="Google" id="ProtNLM"/>
    </source>
</evidence>
<dbReference type="AlphaFoldDB" id="A0A4Y7RFZ7"/>
<organism evidence="2 3">
    <name type="scientific">Pelotomaculum schinkii</name>
    <dbReference type="NCBI Taxonomy" id="78350"/>
    <lineage>
        <taxon>Bacteria</taxon>
        <taxon>Bacillati</taxon>
        <taxon>Bacillota</taxon>
        <taxon>Clostridia</taxon>
        <taxon>Eubacteriales</taxon>
        <taxon>Desulfotomaculaceae</taxon>
        <taxon>Pelotomaculum</taxon>
    </lineage>
</organism>
<evidence type="ECO:0000256" key="1">
    <source>
        <dbReference type="ARBA" id="ARBA00008591"/>
    </source>
</evidence>
<name>A0A4Y7RFZ7_9FIRM</name>
<dbReference type="PANTHER" id="PTHR37298:SF1">
    <property type="entry name" value="UPF0111 PROTEIN YKAA"/>
    <property type="match status" value="1"/>
</dbReference>
<dbReference type="EMBL" id="QFGA01000001">
    <property type="protein sequence ID" value="TEB07622.1"/>
    <property type="molecule type" value="Genomic_DNA"/>
</dbReference>
<dbReference type="InterPro" id="IPR018445">
    <property type="entry name" value="Put_Phosphate_transp_reg"/>
</dbReference>
<dbReference type="PANTHER" id="PTHR37298">
    <property type="entry name" value="UPF0111 PROTEIN YKAA"/>
    <property type="match status" value="1"/>
</dbReference>
<reference evidence="2 3" key="1">
    <citation type="journal article" date="2018" name="Environ. Microbiol.">
        <title>Novel energy conservation strategies and behaviour of Pelotomaculum schinkii driving syntrophic propionate catabolism.</title>
        <authorList>
            <person name="Hidalgo-Ahumada C.A.P."/>
            <person name="Nobu M.K."/>
            <person name="Narihiro T."/>
            <person name="Tamaki H."/>
            <person name="Liu W.T."/>
            <person name="Kamagata Y."/>
            <person name="Stams A.J.M."/>
            <person name="Imachi H."/>
            <person name="Sousa D.Z."/>
        </authorList>
    </citation>
    <scope>NUCLEOTIDE SEQUENCE [LARGE SCALE GENOMIC DNA]</scope>
    <source>
        <strain evidence="2 3">HH</strain>
    </source>
</reference>
<comment type="similarity">
    <text evidence="1">Belongs to the UPF0111 family.</text>
</comment>
<accession>A0A4Y7RFZ7</accession>
<evidence type="ECO:0000313" key="3">
    <source>
        <dbReference type="Proteomes" id="UP000298324"/>
    </source>
</evidence>
<evidence type="ECO:0000313" key="2">
    <source>
        <dbReference type="EMBL" id="TEB07622.1"/>
    </source>
</evidence>
<dbReference type="InterPro" id="IPR052912">
    <property type="entry name" value="UPF0111_domain"/>
</dbReference>
<comment type="caution">
    <text evidence="2">The sequence shown here is derived from an EMBL/GenBank/DDBJ whole genome shotgun (WGS) entry which is preliminary data.</text>
</comment>